<sequence>MPFEALRFVAFPKHWIDCQDVMEASLGSRKNGQAAFPLRRW</sequence>
<keyword evidence="2" id="KW-1185">Reference proteome</keyword>
<evidence type="ECO:0000313" key="2">
    <source>
        <dbReference type="Proteomes" id="UP000005636"/>
    </source>
</evidence>
<accession>A0ABM5MKP0</accession>
<protein>
    <submittedName>
        <fullName evidence="1">Uncharacterized protein</fullName>
    </submittedName>
</protein>
<dbReference type="Proteomes" id="UP000005636">
    <property type="component" value="Chromosome"/>
</dbReference>
<reference evidence="1 2" key="1">
    <citation type="submission" date="2011-11" db="EMBL/GenBank/DDBJ databases">
        <title>Complete genome sequence of thermophilic Geobacillus thermoleovorans CCB_US3_UF5.</title>
        <authorList>
            <person name="Muhd Sakaff M.K.L."/>
            <person name="Abdul Rahman A.Y."/>
            <person name="Saito J.A."/>
            <person name="Hou S."/>
            <person name="Alam M."/>
        </authorList>
    </citation>
    <scope>NUCLEOTIDE SEQUENCE [LARGE SCALE GENOMIC DNA]</scope>
    <source>
        <strain evidence="1 2">CCB_US3_UF5</strain>
    </source>
</reference>
<evidence type="ECO:0000313" key="1">
    <source>
        <dbReference type="EMBL" id="AEV20349.1"/>
    </source>
</evidence>
<name>A0ABM5MKP0_GEOTH</name>
<gene>
    <name evidence="1" type="ORF">GTCCBUS3UF5_30460</name>
</gene>
<proteinExistence type="predicted"/>
<organism evidence="1 2">
    <name type="scientific">Geobacillus thermoleovorans CCB_US3_UF5</name>
    <dbReference type="NCBI Taxonomy" id="1111068"/>
    <lineage>
        <taxon>Bacteria</taxon>
        <taxon>Bacillati</taxon>
        <taxon>Bacillota</taxon>
        <taxon>Bacilli</taxon>
        <taxon>Bacillales</taxon>
        <taxon>Anoxybacillaceae</taxon>
        <taxon>Geobacillus</taxon>
        <taxon>Geobacillus thermoleovorans group</taxon>
    </lineage>
</organism>
<dbReference type="EMBL" id="CP003125">
    <property type="protein sequence ID" value="AEV20349.1"/>
    <property type="molecule type" value="Genomic_DNA"/>
</dbReference>